<dbReference type="GO" id="GO:0046872">
    <property type="term" value="F:metal ion binding"/>
    <property type="evidence" value="ECO:0007669"/>
    <property type="project" value="UniProtKB-KW"/>
</dbReference>
<organism evidence="4 5">
    <name type="scientific">Brachybacterium phenoliresistens</name>
    <dbReference type="NCBI Taxonomy" id="396014"/>
    <lineage>
        <taxon>Bacteria</taxon>
        <taxon>Bacillati</taxon>
        <taxon>Actinomycetota</taxon>
        <taxon>Actinomycetes</taxon>
        <taxon>Micrococcales</taxon>
        <taxon>Dermabacteraceae</taxon>
        <taxon>Brachybacterium</taxon>
    </lineage>
</organism>
<dbReference type="RefSeq" id="WP_084148654.1">
    <property type="nucleotide sequence ID" value="NZ_KK070006.1"/>
</dbReference>
<dbReference type="NCBIfam" id="TIGR01891">
    <property type="entry name" value="amidohydrolases"/>
    <property type="match status" value="1"/>
</dbReference>
<evidence type="ECO:0000259" key="3">
    <source>
        <dbReference type="Pfam" id="PF07687"/>
    </source>
</evidence>
<feature type="binding site" evidence="1">
    <location>
        <position position="130"/>
    </location>
    <ligand>
        <name>Mn(2+)</name>
        <dbReference type="ChEBI" id="CHEBI:29035"/>
        <label>2</label>
    </ligand>
</feature>
<dbReference type="InterPro" id="IPR011650">
    <property type="entry name" value="Peptidase_M20_dimer"/>
</dbReference>
<dbReference type="Proteomes" id="UP000023067">
    <property type="component" value="Unassembled WGS sequence"/>
</dbReference>
<dbReference type="Gene3D" id="3.40.630.10">
    <property type="entry name" value="Zn peptidases"/>
    <property type="match status" value="1"/>
</dbReference>
<feature type="binding site" evidence="1">
    <location>
        <position position="396"/>
    </location>
    <ligand>
        <name>Mn(2+)</name>
        <dbReference type="ChEBI" id="CHEBI:29035"/>
        <label>2</label>
    </ligand>
</feature>
<dbReference type="STRING" id="396014.BF93_09255"/>
<accession>Z9JNT5</accession>
<dbReference type="AlphaFoldDB" id="Z9JNT5"/>
<dbReference type="InterPro" id="IPR002933">
    <property type="entry name" value="Peptidase_M20"/>
</dbReference>
<dbReference type="PANTHER" id="PTHR11014">
    <property type="entry name" value="PEPTIDASE M20 FAMILY MEMBER"/>
    <property type="match status" value="1"/>
</dbReference>
<dbReference type="eggNOG" id="COG1473">
    <property type="taxonomic scope" value="Bacteria"/>
</dbReference>
<dbReference type="SUPFAM" id="SSF55031">
    <property type="entry name" value="Bacterial exopeptidase dimerisation domain"/>
    <property type="match status" value="1"/>
</dbReference>
<keyword evidence="4" id="KW-0378">Hydrolase</keyword>
<keyword evidence="1" id="KW-0479">Metal-binding</keyword>
<dbReference type="OrthoDB" id="9777385at2"/>
<keyword evidence="1" id="KW-0464">Manganese</keyword>
<sequence>MTQHEQRPEQAGAGIGAGPGTASGPGAVAAGGGLRVPDGFLEDLIALRRRLHAHPEVGLMLPRTQEMILEAIADLDLEIALGTETTSVVGVLRGGRPGPAVLLRGDMDGLPVVEATGLPYAADTGTMHACGHDLHMAGLVGAARLLAAHREELPGSVILMFQPGEEGYDGAGVMLREGVLEAAGERPIAAYGIHVSADAPSGQISTRAGTLMAAFSVLEVRVIGRGGHGSRPHEALDPIPAMAEMITALQTHVTRRTSVFDPVVVTVGEVHAGSAPNIIPGEAHFRAGVRTFSPRMATRMAAQLPELVTGIGRSHGLTVEATFRTVLPATINDDAEAGFFARTAQGIFGAERYVDLENPRTGSEDFSRVLAEVPGAYGFVGAAKDFDPEDMPASNHSPMAVFDDSVLADQALLLATLARDRLRAAAGEGDPAI</sequence>
<feature type="binding site" evidence="1">
    <location>
        <position position="166"/>
    </location>
    <ligand>
        <name>Mn(2+)</name>
        <dbReference type="ChEBI" id="CHEBI:29035"/>
        <label>2</label>
    </ligand>
</feature>
<dbReference type="PIRSF" id="PIRSF005962">
    <property type="entry name" value="Pept_M20D_amidohydro"/>
    <property type="match status" value="1"/>
</dbReference>
<feature type="region of interest" description="Disordered" evidence="2">
    <location>
        <begin position="1"/>
        <end position="29"/>
    </location>
</feature>
<evidence type="ECO:0000313" key="5">
    <source>
        <dbReference type="Proteomes" id="UP000023067"/>
    </source>
</evidence>
<reference evidence="4 5" key="1">
    <citation type="submission" date="2014-02" db="EMBL/GenBank/DDBJ databases">
        <title>Genome sequence of Brachybacterium phenoliresistens strain W13A50.</title>
        <authorList>
            <person name="Wang X."/>
        </authorList>
    </citation>
    <scope>NUCLEOTIDE SEQUENCE [LARGE SCALE GENOMIC DNA]</scope>
    <source>
        <strain evidence="4 5">W13A50</strain>
    </source>
</reference>
<gene>
    <name evidence="4" type="ORF">BF93_09255</name>
</gene>
<proteinExistence type="predicted"/>
<evidence type="ECO:0000256" key="2">
    <source>
        <dbReference type="SAM" id="MobiDB-lite"/>
    </source>
</evidence>
<feature type="binding site" evidence="1">
    <location>
        <position position="194"/>
    </location>
    <ligand>
        <name>Mn(2+)</name>
        <dbReference type="ChEBI" id="CHEBI:29035"/>
        <label>2</label>
    </ligand>
</feature>
<dbReference type="GO" id="GO:0016787">
    <property type="term" value="F:hydrolase activity"/>
    <property type="evidence" value="ECO:0007669"/>
    <property type="project" value="UniProtKB-KW"/>
</dbReference>
<comment type="caution">
    <text evidence="4">The sequence shown here is derived from an EMBL/GenBank/DDBJ whole genome shotgun (WGS) entry which is preliminary data.</text>
</comment>
<dbReference type="Pfam" id="PF07687">
    <property type="entry name" value="M20_dimer"/>
    <property type="match status" value="1"/>
</dbReference>
<dbReference type="Pfam" id="PF01546">
    <property type="entry name" value="Peptidase_M20"/>
    <property type="match status" value="1"/>
</dbReference>
<comment type="cofactor">
    <cofactor evidence="1">
        <name>Mn(2+)</name>
        <dbReference type="ChEBI" id="CHEBI:29035"/>
    </cofactor>
    <text evidence="1">The Mn(2+) ion enhances activity.</text>
</comment>
<dbReference type="HOGENOM" id="CLU_023257_0_1_11"/>
<feature type="compositionally biased region" description="Gly residues" evidence="2">
    <location>
        <begin position="13"/>
        <end position="29"/>
    </location>
</feature>
<feature type="domain" description="Peptidase M20 dimerisation" evidence="3">
    <location>
        <begin position="219"/>
        <end position="294"/>
    </location>
</feature>
<dbReference type="Gene3D" id="3.30.70.360">
    <property type="match status" value="1"/>
</dbReference>
<keyword evidence="5" id="KW-1185">Reference proteome</keyword>
<dbReference type="PATRIC" id="fig|396014.3.peg.3347"/>
<protein>
    <submittedName>
        <fullName evidence="4">Amidohydrolase</fullName>
    </submittedName>
</protein>
<dbReference type="InterPro" id="IPR017439">
    <property type="entry name" value="Amidohydrolase"/>
</dbReference>
<evidence type="ECO:0000256" key="1">
    <source>
        <dbReference type="PIRSR" id="PIRSR005962-1"/>
    </source>
</evidence>
<dbReference type="SUPFAM" id="SSF53187">
    <property type="entry name" value="Zn-dependent exopeptidases"/>
    <property type="match status" value="1"/>
</dbReference>
<feature type="binding site" evidence="1">
    <location>
        <position position="132"/>
    </location>
    <ligand>
        <name>Mn(2+)</name>
        <dbReference type="ChEBI" id="CHEBI:29035"/>
        <label>2</label>
    </ligand>
</feature>
<evidence type="ECO:0000313" key="4">
    <source>
        <dbReference type="EMBL" id="EWS79854.1"/>
    </source>
</evidence>
<dbReference type="EMBL" id="JDYK01000023">
    <property type="protein sequence ID" value="EWS79854.1"/>
    <property type="molecule type" value="Genomic_DNA"/>
</dbReference>
<dbReference type="InterPro" id="IPR036264">
    <property type="entry name" value="Bact_exopeptidase_dim_dom"/>
</dbReference>
<name>Z9JNT5_9MICO</name>
<dbReference type="CDD" id="cd03886">
    <property type="entry name" value="M20_Acy1"/>
    <property type="match status" value="1"/>
</dbReference>
<dbReference type="PANTHER" id="PTHR11014:SF63">
    <property type="entry name" value="METALLOPEPTIDASE, PUTATIVE (AFU_ORTHOLOGUE AFUA_6G09600)-RELATED"/>
    <property type="match status" value="1"/>
</dbReference>